<name>A0A514BQ99_9GAMM</name>
<protein>
    <submittedName>
        <fullName evidence="1">DUF2867 domain-containing protein</fullName>
    </submittedName>
</protein>
<reference evidence="1 2" key="1">
    <citation type="submission" date="2019-06" db="EMBL/GenBank/DDBJ databases">
        <title>Lysobacter alkalisoli sp. nov. isolated from saline-alkali soil.</title>
        <authorList>
            <person name="Sun J.-Q."/>
            <person name="Xu L."/>
        </authorList>
    </citation>
    <scope>NUCLEOTIDE SEQUENCE [LARGE SCALE GENOMIC DNA]</scope>
    <source>
        <strain evidence="1 2">SJ-36</strain>
    </source>
</reference>
<evidence type="ECO:0000313" key="1">
    <source>
        <dbReference type="EMBL" id="QDH69578.1"/>
    </source>
</evidence>
<dbReference type="InterPro" id="IPR021295">
    <property type="entry name" value="DUF2867"/>
</dbReference>
<accession>A0A514BQ99</accession>
<proteinExistence type="predicted"/>
<sequence length="471" mass="50919">MPAQASHIEGFPTVRIPARHGGLPVEVSLITQLGHGAGNRLFADASARQRRHDTFVDALDEPSAKLAGTDLGKGDATSLYSFAVDGKGHPFHRHAGHRIFTAIAGSGGARLRFSTIDDRDLHSDPSNFARTLRQVDIPPDAMFTVRFGGGTWHQFAPLRENGLHPTLFALSCHTDELGGIDDPIVRERVIAGGADIPCLTELLPDRVADHLAAHPPQAGTIPTVRLSLHAPSGSWHDRMCATVRCGIGMVRRMAAGWRRSTGFLARLPHRHLVTHLAHAPGDSLLAGQLTERFDHDDTFTLAVDGVPAPSAGATDLLARVLEGFLTNRPAGVTGLMRLRNILVRPLRLRTSPLGCPASSLLSNDRTQLFVGRFPVLAQRMDLDGRRAQVILGADDRHLVFRSCVGVEIGDDGRIHVSLGTRVRCRNLFGRLYMALINGVHRHYISPAMLRMAVMHALPVPAGAETGAQLPA</sequence>
<dbReference type="EMBL" id="CP041242">
    <property type="protein sequence ID" value="QDH69578.1"/>
    <property type="molecule type" value="Genomic_DNA"/>
</dbReference>
<dbReference type="KEGG" id="lyj:FKV23_05330"/>
<dbReference type="Pfam" id="PF11066">
    <property type="entry name" value="DUF2867"/>
    <property type="match status" value="1"/>
</dbReference>
<gene>
    <name evidence="1" type="ORF">FKV23_05330</name>
</gene>
<organism evidence="1 2">
    <name type="scientific">Marilutibacter alkalisoli</name>
    <dbReference type="NCBI Taxonomy" id="2591633"/>
    <lineage>
        <taxon>Bacteria</taxon>
        <taxon>Pseudomonadati</taxon>
        <taxon>Pseudomonadota</taxon>
        <taxon>Gammaproteobacteria</taxon>
        <taxon>Lysobacterales</taxon>
        <taxon>Lysobacteraceae</taxon>
        <taxon>Marilutibacter</taxon>
    </lineage>
</organism>
<keyword evidence="2" id="KW-1185">Reference proteome</keyword>
<dbReference type="Proteomes" id="UP000317199">
    <property type="component" value="Chromosome"/>
</dbReference>
<dbReference type="AlphaFoldDB" id="A0A514BQ99"/>
<evidence type="ECO:0000313" key="2">
    <source>
        <dbReference type="Proteomes" id="UP000317199"/>
    </source>
</evidence>
<dbReference type="OrthoDB" id="7058586at2"/>